<feature type="signal peptide" evidence="2">
    <location>
        <begin position="1"/>
        <end position="20"/>
    </location>
</feature>
<gene>
    <name evidence="3" type="ORF">ADH66_07610</name>
    <name evidence="4" type="ORF">I5Q82_17660</name>
</gene>
<keyword evidence="2" id="KW-0732">Signal</keyword>
<dbReference type="Proteomes" id="UP000596035">
    <property type="component" value="Chromosome"/>
</dbReference>
<evidence type="ECO:0000313" key="3">
    <source>
        <dbReference type="EMBL" id="ASB40541.1"/>
    </source>
</evidence>
<proteinExistence type="predicted"/>
<evidence type="ECO:0000313" key="5">
    <source>
        <dbReference type="Proteomes" id="UP000196710"/>
    </source>
</evidence>
<evidence type="ECO:0000313" key="6">
    <source>
        <dbReference type="Proteomes" id="UP000596035"/>
    </source>
</evidence>
<dbReference type="EMBL" id="CP021422">
    <property type="protein sequence ID" value="ASB40541.1"/>
    <property type="molecule type" value="Genomic_DNA"/>
</dbReference>
<evidence type="ECO:0000313" key="4">
    <source>
        <dbReference type="EMBL" id="QQR29823.1"/>
    </source>
</evidence>
<feature type="chain" id="PRO_5043881859" evidence="2">
    <location>
        <begin position="21"/>
        <end position="557"/>
    </location>
</feature>
<feature type="compositionally biased region" description="Low complexity" evidence="1">
    <location>
        <begin position="39"/>
        <end position="53"/>
    </location>
</feature>
<dbReference type="PROSITE" id="PS51257">
    <property type="entry name" value="PROKAR_LIPOPROTEIN"/>
    <property type="match status" value="1"/>
</dbReference>
<dbReference type="KEGG" id="amur:ADH66_07610"/>
<reference evidence="4 6" key="3">
    <citation type="submission" date="2020-11" db="EMBL/GenBank/DDBJ databases">
        <title>Closed and high quality bacterial genomes of the OMM12 community.</title>
        <authorList>
            <person name="Marbouty M."/>
            <person name="Lamy-Besnier Q."/>
            <person name="Debarbieux L."/>
            <person name="Koszul R."/>
        </authorList>
    </citation>
    <scope>NUCLEOTIDE SEQUENCE [LARGE SCALE GENOMIC DNA]</scope>
    <source>
        <strain evidence="4 6">KB18</strain>
    </source>
</reference>
<dbReference type="RefSeq" id="WP_066533838.1">
    <property type="nucleotide sequence ID" value="NZ_CAQHGX010000014.1"/>
</dbReference>
<reference evidence="3" key="1">
    <citation type="journal article" date="2017" name="Genome Announc.">
        <title>High-Quality Whole-Genome Sequences of the Oligo-Mouse-Microbiota Bacterial Community.</title>
        <authorList>
            <person name="Garzetti D."/>
            <person name="Brugiroux S."/>
            <person name="Bunk B."/>
            <person name="Pukall R."/>
            <person name="McCoy K.D."/>
            <person name="Macpherson A.J."/>
            <person name="Stecher B."/>
        </authorList>
    </citation>
    <scope>NUCLEOTIDE SEQUENCE</scope>
    <source>
        <strain evidence="3">KB18</strain>
    </source>
</reference>
<feature type="region of interest" description="Disordered" evidence="1">
    <location>
        <begin position="24"/>
        <end position="65"/>
    </location>
</feature>
<organism evidence="4 6">
    <name type="scientific">Acutalibacter muris</name>
    <dbReference type="NCBI Taxonomy" id="1796620"/>
    <lineage>
        <taxon>Bacteria</taxon>
        <taxon>Bacillati</taxon>
        <taxon>Bacillota</taxon>
        <taxon>Clostridia</taxon>
        <taxon>Eubacteriales</taxon>
        <taxon>Acutalibacteraceae</taxon>
        <taxon>Acutalibacter</taxon>
    </lineage>
</organism>
<dbReference type="EMBL" id="CP065321">
    <property type="protein sequence ID" value="QQR29823.1"/>
    <property type="molecule type" value="Genomic_DNA"/>
</dbReference>
<dbReference type="SUPFAM" id="SSF53850">
    <property type="entry name" value="Periplasmic binding protein-like II"/>
    <property type="match status" value="1"/>
</dbReference>
<protein>
    <submittedName>
        <fullName evidence="4">Extracellular solute-binding protein</fullName>
    </submittedName>
</protein>
<dbReference type="AlphaFoldDB" id="A0A1Z2XQ63"/>
<dbReference type="Gene3D" id="3.40.190.10">
    <property type="entry name" value="Periplasmic binding protein-like II"/>
    <property type="match status" value="2"/>
</dbReference>
<accession>A0A1Z2XQ63</accession>
<reference evidence="5" key="2">
    <citation type="submission" date="2017-05" db="EMBL/GenBank/DDBJ databases">
        <title>Improved OligoMM genomes.</title>
        <authorList>
            <person name="Garzetti D."/>
        </authorList>
    </citation>
    <scope>NUCLEOTIDE SEQUENCE [LARGE SCALE GENOMIC DNA]</scope>
    <source>
        <strain evidence="5">KB18</strain>
    </source>
</reference>
<evidence type="ECO:0000256" key="1">
    <source>
        <dbReference type="SAM" id="MobiDB-lite"/>
    </source>
</evidence>
<name>A0A1Z2XQ63_9FIRM</name>
<dbReference type="Proteomes" id="UP000196710">
    <property type="component" value="Chromosome"/>
</dbReference>
<sequence>MKLKKLTALLLCLALVLSLAACGGNNESSTSSKTEESSSESSSAEDSSALEESGTSTEGGDWFEGKDFSEKMTITLASVQIEDGYDYTAGDDWVKSWTDRFNVEWDIIPLTWDNWAERLRIWINSDDMPEMAVWNYVNGEAANYASQGLVKQLPDGWKDKYPNLAKANSDCPMSEMAEENFGGDFYLFRPIYSNNRPTEKLATHMSLFLRKDWAEAADVEISRVMKVSEIMDYLAKVKEKNPGNVSGDFYPLVTTSGNLAQFVGAYNYHGSSLPFYLGEDGQYHWNAADPETLEALKVLNKAYTDGLLHPEFYTFQEPDDHGTFYTTGTSAATIAGGMVSTLAEFEQHMRADLGVEFLDVAEIVTIADEDGNFHGTPLTNFWGANIFSPHIDDAKLDRILSMLDYSCTDEGQLEIRCGIKGVDWDFDEKGELYSNLGPDENLWDKYALMPVYVNMMVLSDDFMFQNPSYKQEIRDKVKQIHIDHQENSTDKTFPMEPDWNVELHDSQALNLASMEYGDEYAALIVKAGDIEANWQAWVNEKMPTIQPVLDELNEKLG</sequence>
<evidence type="ECO:0000256" key="2">
    <source>
        <dbReference type="SAM" id="SignalP"/>
    </source>
</evidence>
<keyword evidence="5" id="KW-1185">Reference proteome</keyword>